<dbReference type="InterPro" id="IPR024909">
    <property type="entry name" value="Cys-tRNA/MSH_ligase"/>
</dbReference>
<dbReference type="GO" id="GO:0005524">
    <property type="term" value="F:ATP binding"/>
    <property type="evidence" value="ECO:0007669"/>
    <property type="project" value="UniProtKB-KW"/>
</dbReference>
<comment type="catalytic activity">
    <reaction evidence="9 10">
        <text>1D-myo-inositol 2-amino-2-deoxy-alpha-D-glucopyranoside + L-cysteine + ATP = 1D-myo-inositol 2-(L-cysteinylamino)-2-deoxy-alpha-D-glucopyranoside + AMP + diphosphate + H(+)</text>
        <dbReference type="Rhea" id="RHEA:26176"/>
        <dbReference type="ChEBI" id="CHEBI:15378"/>
        <dbReference type="ChEBI" id="CHEBI:30616"/>
        <dbReference type="ChEBI" id="CHEBI:33019"/>
        <dbReference type="ChEBI" id="CHEBI:35235"/>
        <dbReference type="ChEBI" id="CHEBI:58886"/>
        <dbReference type="ChEBI" id="CHEBI:58887"/>
        <dbReference type="ChEBI" id="CHEBI:456215"/>
        <dbReference type="EC" id="6.3.1.13"/>
    </reaction>
</comment>
<keyword evidence="5 10" id="KW-0479">Metal-binding</keyword>
<feature type="binding site" evidence="10">
    <location>
        <begin position="43"/>
        <end position="46"/>
    </location>
    <ligand>
        <name>L-cysteinyl-5'-AMP</name>
        <dbReference type="ChEBI" id="CHEBI:144924"/>
    </ligand>
</feature>
<dbReference type="GO" id="GO:0010125">
    <property type="term" value="P:mycothiol biosynthetic process"/>
    <property type="evidence" value="ECO:0007669"/>
    <property type="project" value="UniProtKB-UniRule"/>
</dbReference>
<evidence type="ECO:0000256" key="3">
    <source>
        <dbReference type="ARBA" id="ARBA00011245"/>
    </source>
</evidence>
<reference evidence="12" key="1">
    <citation type="submission" date="2017-10" db="EMBL/GenBank/DDBJ databases">
        <title>Kefir isolates.</title>
        <authorList>
            <person name="Kim Y."/>
            <person name="Blasche S."/>
        </authorList>
    </citation>
    <scope>NUCLEOTIDE SEQUENCE [LARGE SCALE GENOMIC DNA]</scope>
    <source>
        <strain evidence="12">OG2-2</strain>
    </source>
</reference>
<evidence type="ECO:0000256" key="10">
    <source>
        <dbReference type="HAMAP-Rule" id="MF_01697"/>
    </source>
</evidence>
<dbReference type="GO" id="GO:0035446">
    <property type="term" value="F:cysteine-glucosaminylinositol ligase activity"/>
    <property type="evidence" value="ECO:0007669"/>
    <property type="project" value="UniProtKB-UniRule"/>
</dbReference>
<comment type="caution">
    <text evidence="12">The sequence shown here is derived from an EMBL/GenBank/DDBJ whole genome shotgun (WGS) entry which is preliminary data.</text>
</comment>
<evidence type="ECO:0000256" key="8">
    <source>
        <dbReference type="ARBA" id="ARBA00022840"/>
    </source>
</evidence>
<dbReference type="Gene3D" id="1.20.120.640">
    <property type="entry name" value="Anticodon-binding domain of a subclass of class I aminoacyl-tRNA synthetases"/>
    <property type="match status" value="1"/>
</dbReference>
<comment type="subunit">
    <text evidence="3 10">Monomer.</text>
</comment>
<evidence type="ECO:0000256" key="2">
    <source>
        <dbReference type="ARBA" id="ARBA00007723"/>
    </source>
</evidence>
<feature type="binding site" evidence="10">
    <location>
        <position position="247"/>
    </location>
    <ligand>
        <name>L-cysteinyl-5'-AMP</name>
        <dbReference type="ChEBI" id="CHEBI:144924"/>
    </ligand>
</feature>
<dbReference type="Proteomes" id="UP000219947">
    <property type="component" value="Unassembled WGS sequence"/>
</dbReference>
<accession>A0A2A8D7B3</accession>
<protein>
    <recommendedName>
        <fullName evidence="10">L-cysteine:1D-myo-inositol 2-amino-2-deoxy-alpha-D-glucopyranoside ligase</fullName>
        <shortName evidence="10">L-Cys:GlcN-Ins ligase</shortName>
        <ecNumber evidence="10">6.3.1.13</ecNumber>
    </recommendedName>
    <alternativeName>
        <fullName evidence="10">Mycothiol ligase</fullName>
        <shortName evidence="10">MSH ligase</shortName>
    </alternativeName>
</protein>
<dbReference type="EC" id="6.3.1.13" evidence="10"/>
<feature type="short sequence motif" description="'ERGGDP' region" evidence="10">
    <location>
        <begin position="206"/>
        <end position="211"/>
    </location>
</feature>
<keyword evidence="13" id="KW-1185">Reference proteome</keyword>
<dbReference type="Gene3D" id="3.40.50.620">
    <property type="entry name" value="HUPs"/>
    <property type="match status" value="1"/>
</dbReference>
<feature type="binding site" evidence="10">
    <location>
        <begin position="81"/>
        <end position="83"/>
    </location>
    <ligand>
        <name>L-cysteinyl-5'-AMP</name>
        <dbReference type="ChEBI" id="CHEBI:144924"/>
    </ligand>
</feature>
<evidence type="ECO:0000256" key="6">
    <source>
        <dbReference type="ARBA" id="ARBA00022741"/>
    </source>
</evidence>
<dbReference type="Pfam" id="PF01406">
    <property type="entry name" value="tRNA-synt_1e"/>
    <property type="match status" value="1"/>
</dbReference>
<feature type="binding site" evidence="10">
    <location>
        <position position="43"/>
    </location>
    <ligand>
        <name>Zn(2+)</name>
        <dbReference type="ChEBI" id="CHEBI:29105"/>
    </ligand>
</feature>
<comment type="cofactor">
    <cofactor evidence="10">
        <name>Zn(2+)</name>
        <dbReference type="ChEBI" id="CHEBI:29105"/>
    </cofactor>
    <text evidence="10">Binds 1 zinc ion per subunit.</text>
</comment>
<feature type="binding site" evidence="10">
    <location>
        <position position="302"/>
    </location>
    <ligand>
        <name>L-cysteinyl-5'-AMP</name>
        <dbReference type="ChEBI" id="CHEBI:144924"/>
    </ligand>
</feature>
<dbReference type="GO" id="GO:0008270">
    <property type="term" value="F:zinc ion binding"/>
    <property type="evidence" value="ECO:0007669"/>
    <property type="project" value="UniProtKB-UniRule"/>
</dbReference>
<evidence type="ECO:0000313" key="13">
    <source>
        <dbReference type="Proteomes" id="UP000219947"/>
    </source>
</evidence>
<sequence length="438" mass="48464">MRAWDTPTVPSLPGSAPLPQIFDTSTGTVVQLQEPQHAGLYVCGITPYDATHMGHASTYVAFDVLNRAWRDAGVNVTYVQNVTDVDDPLLERATATGVDWQELAEEQTELFRTDMEALHVLPPEHYVGVVESIQWLFPVIEDLVERSLAYRVAGYVDEKGVQHPDGDIYLDLKAVQALPQNEDGYSWIPGEVSHMSRDEMLDIFSERGGDPERSGKRDPLDPLLWRIKREGEPSWDAGSLGEGRPGWHIECTMIARKFIDGPLTVQAGGSDLKFPHHDLGAGHSWAVSNRPHALHYAHTGMVGLDGHKMSKSRGNLVLVSKLRAAGVDPNTIRLTIMDHHYREDWFWTDEDLKKAQARLDLYRQAVESANGTDSSAAEQALEKVREYLADDLKTSGALMVLDAWAISALEQVRDGNAESCGGGELIRDTLSARLGVVI</sequence>
<dbReference type="PANTHER" id="PTHR10890">
    <property type="entry name" value="CYSTEINYL-TRNA SYNTHETASE"/>
    <property type="match status" value="1"/>
</dbReference>
<keyword evidence="4 10" id="KW-0436">Ligase</keyword>
<dbReference type="RefSeq" id="WP_048778181.1">
    <property type="nucleotide sequence ID" value="NZ_CAURLQ010000007.1"/>
</dbReference>
<feature type="short sequence motif" description="'HIGH' region" evidence="10">
    <location>
        <begin position="45"/>
        <end position="55"/>
    </location>
</feature>
<organism evidence="12 13">
    <name type="scientific">Rothia dentocariosa</name>
    <dbReference type="NCBI Taxonomy" id="2047"/>
    <lineage>
        <taxon>Bacteria</taxon>
        <taxon>Bacillati</taxon>
        <taxon>Actinomycetota</taxon>
        <taxon>Actinomycetes</taxon>
        <taxon>Micrococcales</taxon>
        <taxon>Micrococcaceae</taxon>
        <taxon>Rothia</taxon>
    </lineage>
</organism>
<dbReference type="InterPro" id="IPR032678">
    <property type="entry name" value="tRNA-synt_1_cat_dom"/>
</dbReference>
<comment type="function">
    <text evidence="1 10">Catalyzes the ATP-dependent condensation of GlcN-Ins and L-cysteine to form L-Cys-GlcN-Ins.</text>
</comment>
<evidence type="ECO:0000313" key="12">
    <source>
        <dbReference type="EMBL" id="PEN16780.1"/>
    </source>
</evidence>
<dbReference type="InterPro" id="IPR014729">
    <property type="entry name" value="Rossmann-like_a/b/a_fold"/>
</dbReference>
<dbReference type="SUPFAM" id="SSF52374">
    <property type="entry name" value="Nucleotidylyl transferase"/>
    <property type="match status" value="1"/>
</dbReference>
<dbReference type="EMBL" id="PDEV01000001">
    <property type="protein sequence ID" value="PEN16780.1"/>
    <property type="molecule type" value="Genomic_DNA"/>
</dbReference>
<dbReference type="GO" id="GO:0006423">
    <property type="term" value="P:cysteinyl-tRNA aminoacylation"/>
    <property type="evidence" value="ECO:0007669"/>
    <property type="project" value="TreeGrafter"/>
</dbReference>
<proteinExistence type="inferred from homology"/>
<feature type="short sequence motif" description="'KMSKS' region" evidence="10">
    <location>
        <begin position="308"/>
        <end position="312"/>
    </location>
</feature>
<evidence type="ECO:0000259" key="11">
    <source>
        <dbReference type="Pfam" id="PF01406"/>
    </source>
</evidence>
<evidence type="ECO:0000256" key="7">
    <source>
        <dbReference type="ARBA" id="ARBA00022833"/>
    </source>
</evidence>
<dbReference type="GO" id="GO:0004817">
    <property type="term" value="F:cysteine-tRNA ligase activity"/>
    <property type="evidence" value="ECO:0007669"/>
    <property type="project" value="TreeGrafter"/>
</dbReference>
<evidence type="ECO:0000256" key="4">
    <source>
        <dbReference type="ARBA" id="ARBA00022598"/>
    </source>
</evidence>
<dbReference type="NCBIfam" id="TIGR03447">
    <property type="entry name" value="mycothiol_MshC"/>
    <property type="match status" value="1"/>
</dbReference>
<feature type="binding site" evidence="10">
    <location>
        <position position="251"/>
    </location>
    <ligand>
        <name>Zn(2+)</name>
        <dbReference type="ChEBI" id="CHEBI:29105"/>
    </ligand>
</feature>
<keyword evidence="6 10" id="KW-0547">Nucleotide-binding</keyword>
<gene>
    <name evidence="10" type="primary">mshC</name>
    <name evidence="12" type="ORF">CRM92_01705</name>
</gene>
<dbReference type="PRINTS" id="PR00983">
    <property type="entry name" value="TRNASYNTHCYS"/>
</dbReference>
<name>A0A2A8D7B3_9MICC</name>
<feature type="binding site" evidence="10">
    <location>
        <begin position="269"/>
        <end position="271"/>
    </location>
    <ligand>
        <name>L-cysteinyl-5'-AMP</name>
        <dbReference type="ChEBI" id="CHEBI:144924"/>
    </ligand>
</feature>
<comment type="similarity">
    <text evidence="2 10">Belongs to the class-I aminoacyl-tRNA synthetase family. MshC subfamily.</text>
</comment>
<dbReference type="GO" id="GO:0005829">
    <property type="term" value="C:cytosol"/>
    <property type="evidence" value="ECO:0007669"/>
    <property type="project" value="TreeGrafter"/>
</dbReference>
<dbReference type="PANTHER" id="PTHR10890:SF3">
    <property type="entry name" value="CYSTEINE--TRNA LIGASE, CYTOPLASMIC"/>
    <property type="match status" value="1"/>
</dbReference>
<feature type="binding site" evidence="10">
    <location>
        <position position="58"/>
    </location>
    <ligand>
        <name>L-cysteinyl-5'-AMP</name>
        <dbReference type="ChEBI" id="CHEBI:144924"/>
    </ligand>
</feature>
<dbReference type="AlphaFoldDB" id="A0A2A8D7B3"/>
<feature type="domain" description="tRNA synthetases class I catalytic" evidence="11">
    <location>
        <begin position="33"/>
        <end position="356"/>
    </location>
</feature>
<dbReference type="InterPro" id="IPR017812">
    <property type="entry name" value="Mycothiol_ligase_MshC"/>
</dbReference>
<evidence type="ECO:0000256" key="9">
    <source>
        <dbReference type="ARBA" id="ARBA00048350"/>
    </source>
</evidence>
<keyword evidence="8 10" id="KW-0067">ATP-binding</keyword>
<evidence type="ECO:0000256" key="1">
    <source>
        <dbReference type="ARBA" id="ARBA00003679"/>
    </source>
</evidence>
<keyword evidence="7 10" id="KW-0862">Zinc</keyword>
<dbReference type="HAMAP" id="MF_01697">
    <property type="entry name" value="MshC"/>
    <property type="match status" value="1"/>
</dbReference>
<feature type="binding site" evidence="10">
    <location>
        <position position="276"/>
    </location>
    <ligand>
        <name>Zn(2+)</name>
        <dbReference type="ChEBI" id="CHEBI:29105"/>
    </ligand>
</feature>
<evidence type="ECO:0000256" key="5">
    <source>
        <dbReference type="ARBA" id="ARBA00022723"/>
    </source>
</evidence>